<protein>
    <submittedName>
        <fullName evidence="1">Fic family protein</fullName>
    </submittedName>
</protein>
<reference evidence="1 2" key="1">
    <citation type="submission" date="2019-11" db="EMBL/GenBank/DDBJ databases">
        <title>Implementation of targeted gown and glove precautions to prevent Staphylococcus aureus acquisition in community-based nursing homes.</title>
        <authorList>
            <person name="Stine O.C."/>
        </authorList>
    </citation>
    <scope>NUCLEOTIDE SEQUENCE [LARGE SCALE GENOMIC DNA]</scope>
    <source>
        <strain evidence="1 2">S_4031.LGMP.AI</strain>
    </source>
</reference>
<gene>
    <name evidence="1" type="ORF">GO793_02255</name>
</gene>
<organism evidence="1 2">
    <name type="scientific">Staphylococcus aureus</name>
    <dbReference type="NCBI Taxonomy" id="1280"/>
    <lineage>
        <taxon>Bacteria</taxon>
        <taxon>Bacillati</taxon>
        <taxon>Bacillota</taxon>
        <taxon>Bacilli</taxon>
        <taxon>Bacillales</taxon>
        <taxon>Staphylococcaceae</taxon>
        <taxon>Staphylococcus</taxon>
    </lineage>
</organism>
<sequence length="51" mass="5908">RLTLIDLENILGVGRVKINNTIKKYGNYLVKIKSRPTIYEISDEFLNSIIK</sequence>
<dbReference type="EMBL" id="WPRH01000163">
    <property type="protein sequence ID" value="MVI54681.1"/>
    <property type="molecule type" value="Genomic_DNA"/>
</dbReference>
<comment type="caution">
    <text evidence="1">The sequence shown here is derived from an EMBL/GenBank/DDBJ whole genome shotgun (WGS) entry which is preliminary data.</text>
</comment>
<dbReference type="AlphaFoldDB" id="A0A6B0B632"/>
<feature type="non-terminal residue" evidence="1">
    <location>
        <position position="1"/>
    </location>
</feature>
<dbReference type="Proteomes" id="UP000433366">
    <property type="component" value="Unassembled WGS sequence"/>
</dbReference>
<evidence type="ECO:0000313" key="1">
    <source>
        <dbReference type="EMBL" id="MVI54681.1"/>
    </source>
</evidence>
<accession>A0A6B0B632</accession>
<evidence type="ECO:0000313" key="2">
    <source>
        <dbReference type="Proteomes" id="UP000433366"/>
    </source>
</evidence>
<name>A0A6B0B632_STAAU</name>
<proteinExistence type="predicted"/>